<dbReference type="Pfam" id="PF05303">
    <property type="entry name" value="GSKIP_dom"/>
    <property type="match status" value="1"/>
</dbReference>
<dbReference type="SUPFAM" id="SSF103107">
    <property type="entry name" value="Hypothetical protein c14orf129, hspc210"/>
    <property type="match status" value="1"/>
</dbReference>
<keyword evidence="3" id="KW-1185">Reference proteome</keyword>
<feature type="domain" description="GSKIP" evidence="1">
    <location>
        <begin position="12"/>
        <end position="97"/>
    </location>
</feature>
<name>A0A067QG82_9AGAM</name>
<organism evidence="2 3">
    <name type="scientific">Jaapia argillacea MUCL 33604</name>
    <dbReference type="NCBI Taxonomy" id="933084"/>
    <lineage>
        <taxon>Eukaryota</taxon>
        <taxon>Fungi</taxon>
        <taxon>Dikarya</taxon>
        <taxon>Basidiomycota</taxon>
        <taxon>Agaricomycotina</taxon>
        <taxon>Agaricomycetes</taxon>
        <taxon>Agaricomycetidae</taxon>
        <taxon>Jaapiales</taxon>
        <taxon>Jaapiaceae</taxon>
        <taxon>Jaapia</taxon>
    </lineage>
</organism>
<proteinExistence type="predicted"/>
<evidence type="ECO:0000259" key="1">
    <source>
        <dbReference type="Pfam" id="PF05303"/>
    </source>
</evidence>
<gene>
    <name evidence="2" type="ORF">JAAARDRAFT_462306</name>
</gene>
<dbReference type="OrthoDB" id="5804279at2759"/>
<dbReference type="InterPro" id="IPR023231">
    <property type="entry name" value="GSKIP_dom_sf"/>
</dbReference>
<dbReference type="Gene3D" id="3.30.2280.10">
    <property type="entry name" value="Hypothetical protein (hspc210)"/>
    <property type="match status" value="1"/>
</dbReference>
<dbReference type="HOGENOM" id="CLU_155989_1_0_1"/>
<sequence length="100" mass="11237">MVDESTPEMFYQEELDRALKEHAYGLSDAQITSSSASGASATAKTLEGEPITIELTSRGYMHHNDQHVFETLEDLLNTISPLFVVQRHEALVAKLQQWCE</sequence>
<dbReference type="InterPro" id="IPR007967">
    <property type="entry name" value="GSKIP_dom"/>
</dbReference>
<evidence type="ECO:0000313" key="2">
    <source>
        <dbReference type="EMBL" id="KDQ62507.1"/>
    </source>
</evidence>
<dbReference type="AlphaFoldDB" id="A0A067QG82"/>
<dbReference type="InParanoid" id="A0A067QG82"/>
<reference evidence="3" key="1">
    <citation type="journal article" date="2014" name="Proc. Natl. Acad. Sci. U.S.A.">
        <title>Extensive sampling of basidiomycete genomes demonstrates inadequacy of the white-rot/brown-rot paradigm for wood decay fungi.</title>
        <authorList>
            <person name="Riley R."/>
            <person name="Salamov A.A."/>
            <person name="Brown D.W."/>
            <person name="Nagy L.G."/>
            <person name="Floudas D."/>
            <person name="Held B.W."/>
            <person name="Levasseur A."/>
            <person name="Lombard V."/>
            <person name="Morin E."/>
            <person name="Otillar R."/>
            <person name="Lindquist E.A."/>
            <person name="Sun H."/>
            <person name="LaButti K.M."/>
            <person name="Schmutz J."/>
            <person name="Jabbour D."/>
            <person name="Luo H."/>
            <person name="Baker S.E."/>
            <person name="Pisabarro A.G."/>
            <person name="Walton J.D."/>
            <person name="Blanchette R.A."/>
            <person name="Henrissat B."/>
            <person name="Martin F."/>
            <person name="Cullen D."/>
            <person name="Hibbett D.S."/>
            <person name="Grigoriev I.V."/>
        </authorList>
    </citation>
    <scope>NUCLEOTIDE SEQUENCE [LARGE SCALE GENOMIC DNA]</scope>
    <source>
        <strain evidence="3">MUCL 33604</strain>
    </source>
</reference>
<dbReference type="EMBL" id="KL197711">
    <property type="protein sequence ID" value="KDQ62507.1"/>
    <property type="molecule type" value="Genomic_DNA"/>
</dbReference>
<protein>
    <recommendedName>
        <fullName evidence="1">GSKIP domain-containing protein</fullName>
    </recommendedName>
</protein>
<accession>A0A067QG82</accession>
<dbReference type="Proteomes" id="UP000027265">
    <property type="component" value="Unassembled WGS sequence"/>
</dbReference>
<evidence type="ECO:0000313" key="3">
    <source>
        <dbReference type="Proteomes" id="UP000027265"/>
    </source>
</evidence>